<evidence type="ECO:0000313" key="2">
    <source>
        <dbReference type="EMBL" id="KIA60891.1"/>
    </source>
</evidence>
<protein>
    <submittedName>
        <fullName evidence="2">Uncharacterized protein</fullName>
    </submittedName>
</protein>
<gene>
    <name evidence="2" type="ORF">FG87_34555</name>
</gene>
<accession>A0ABR4Z6B2</accession>
<feature type="coiled-coil region" evidence="1">
    <location>
        <begin position="11"/>
        <end position="68"/>
    </location>
</feature>
<name>A0ABR4Z6B2_9NOCA</name>
<reference evidence="2 3" key="1">
    <citation type="journal article" date="2014" name="Int. J. Syst. Evol. Microbiol.">
        <title>Nocardia vulneris sp. nov., isolated from wounds of human patients in North America.</title>
        <authorList>
            <person name="Lasker B.A."/>
            <person name="Bell M."/>
            <person name="Klenk H.P."/>
            <person name="Sproer C."/>
            <person name="Schumann C."/>
            <person name="Schumann P."/>
            <person name="Brown J.M."/>
        </authorList>
    </citation>
    <scope>NUCLEOTIDE SEQUENCE [LARGE SCALE GENOMIC DNA]</scope>
    <source>
        <strain evidence="2 3">W9851</strain>
    </source>
</reference>
<sequence length="102" mass="11902">MNHAYEIECIVEENRRAVLRLQDEYDEMKQRLSDRGGPELLAAIQEAEARAEEERARQETEAREQREAVARSIAARRANRDVAPVDAEDEEAAFYQRKTWLI</sequence>
<dbReference type="EMBL" id="JNFP01000057">
    <property type="protein sequence ID" value="KIA60891.1"/>
    <property type="molecule type" value="Genomic_DNA"/>
</dbReference>
<organism evidence="2 3">
    <name type="scientific">Nocardia vulneris</name>
    <dbReference type="NCBI Taxonomy" id="1141657"/>
    <lineage>
        <taxon>Bacteria</taxon>
        <taxon>Bacillati</taxon>
        <taxon>Actinomycetota</taxon>
        <taxon>Actinomycetes</taxon>
        <taxon>Mycobacteriales</taxon>
        <taxon>Nocardiaceae</taxon>
        <taxon>Nocardia</taxon>
    </lineage>
</organism>
<evidence type="ECO:0000256" key="1">
    <source>
        <dbReference type="SAM" id="Coils"/>
    </source>
</evidence>
<dbReference type="Proteomes" id="UP000031364">
    <property type="component" value="Unassembled WGS sequence"/>
</dbReference>
<keyword evidence="3" id="KW-1185">Reference proteome</keyword>
<evidence type="ECO:0000313" key="3">
    <source>
        <dbReference type="Proteomes" id="UP000031364"/>
    </source>
</evidence>
<proteinExistence type="predicted"/>
<keyword evidence="1" id="KW-0175">Coiled coil</keyword>
<dbReference type="RefSeq" id="WP_043678968.1">
    <property type="nucleotide sequence ID" value="NZ_BDCI01000045.1"/>
</dbReference>
<comment type="caution">
    <text evidence="2">The sequence shown here is derived from an EMBL/GenBank/DDBJ whole genome shotgun (WGS) entry which is preliminary data.</text>
</comment>